<sequence length="61" mass="6868">MVKVRAGFREEEVEIRDLIKDDVNATDGAPFEHGIPVLLRRAEVLKAAFAESKPLQHIVNK</sequence>
<name>A0A2I0W8H1_9ASPA</name>
<evidence type="ECO:0000313" key="1">
    <source>
        <dbReference type="EMBL" id="PKU71940.1"/>
    </source>
</evidence>
<proteinExistence type="predicted"/>
<reference evidence="1 2" key="1">
    <citation type="journal article" date="2016" name="Sci. Rep.">
        <title>The Dendrobium catenatum Lindl. genome sequence provides insights into polysaccharide synthase, floral development and adaptive evolution.</title>
        <authorList>
            <person name="Zhang G.Q."/>
            <person name="Xu Q."/>
            <person name="Bian C."/>
            <person name="Tsai W.C."/>
            <person name="Yeh C.M."/>
            <person name="Liu K.W."/>
            <person name="Yoshida K."/>
            <person name="Zhang L.S."/>
            <person name="Chang S.B."/>
            <person name="Chen F."/>
            <person name="Shi Y."/>
            <person name="Su Y.Y."/>
            <person name="Zhang Y.Q."/>
            <person name="Chen L.J."/>
            <person name="Yin Y."/>
            <person name="Lin M."/>
            <person name="Huang H."/>
            <person name="Deng H."/>
            <person name="Wang Z.W."/>
            <person name="Zhu S.L."/>
            <person name="Zhao X."/>
            <person name="Deng C."/>
            <person name="Niu S.C."/>
            <person name="Huang J."/>
            <person name="Wang M."/>
            <person name="Liu G.H."/>
            <person name="Yang H.J."/>
            <person name="Xiao X.J."/>
            <person name="Hsiao Y.Y."/>
            <person name="Wu W.L."/>
            <person name="Chen Y.Y."/>
            <person name="Mitsuda N."/>
            <person name="Ohme-Takagi M."/>
            <person name="Luo Y.B."/>
            <person name="Van de Peer Y."/>
            <person name="Liu Z.J."/>
        </authorList>
    </citation>
    <scope>NUCLEOTIDE SEQUENCE [LARGE SCALE GENOMIC DNA]</scope>
    <source>
        <tissue evidence="1">The whole plant</tissue>
    </source>
</reference>
<reference evidence="1 2" key="2">
    <citation type="journal article" date="2017" name="Nature">
        <title>The Apostasia genome and the evolution of orchids.</title>
        <authorList>
            <person name="Zhang G.Q."/>
            <person name="Liu K.W."/>
            <person name="Li Z."/>
            <person name="Lohaus R."/>
            <person name="Hsiao Y.Y."/>
            <person name="Niu S.C."/>
            <person name="Wang J.Y."/>
            <person name="Lin Y.C."/>
            <person name="Xu Q."/>
            <person name="Chen L.J."/>
            <person name="Yoshida K."/>
            <person name="Fujiwara S."/>
            <person name="Wang Z.W."/>
            <person name="Zhang Y.Q."/>
            <person name="Mitsuda N."/>
            <person name="Wang M."/>
            <person name="Liu G.H."/>
            <person name="Pecoraro L."/>
            <person name="Huang H.X."/>
            <person name="Xiao X.J."/>
            <person name="Lin M."/>
            <person name="Wu X.Y."/>
            <person name="Wu W.L."/>
            <person name="Chen Y.Y."/>
            <person name="Chang S.B."/>
            <person name="Sakamoto S."/>
            <person name="Ohme-Takagi M."/>
            <person name="Yagi M."/>
            <person name="Zeng S.J."/>
            <person name="Shen C.Y."/>
            <person name="Yeh C.M."/>
            <person name="Luo Y.B."/>
            <person name="Tsai W.C."/>
            <person name="Van de Peer Y."/>
            <person name="Liu Z.J."/>
        </authorList>
    </citation>
    <scope>NUCLEOTIDE SEQUENCE [LARGE SCALE GENOMIC DNA]</scope>
    <source>
        <tissue evidence="1">The whole plant</tissue>
    </source>
</reference>
<evidence type="ECO:0000313" key="2">
    <source>
        <dbReference type="Proteomes" id="UP000233837"/>
    </source>
</evidence>
<keyword evidence="2" id="KW-1185">Reference proteome</keyword>
<dbReference type="EMBL" id="KZ502849">
    <property type="protein sequence ID" value="PKU71940.1"/>
    <property type="molecule type" value="Genomic_DNA"/>
</dbReference>
<accession>A0A2I0W8H1</accession>
<protein>
    <submittedName>
        <fullName evidence="1">Uncharacterized protein</fullName>
    </submittedName>
</protein>
<dbReference type="AlphaFoldDB" id="A0A2I0W8H1"/>
<gene>
    <name evidence="1" type="ORF">MA16_Dca013821</name>
</gene>
<organism evidence="1 2">
    <name type="scientific">Dendrobium catenatum</name>
    <dbReference type="NCBI Taxonomy" id="906689"/>
    <lineage>
        <taxon>Eukaryota</taxon>
        <taxon>Viridiplantae</taxon>
        <taxon>Streptophyta</taxon>
        <taxon>Embryophyta</taxon>
        <taxon>Tracheophyta</taxon>
        <taxon>Spermatophyta</taxon>
        <taxon>Magnoliopsida</taxon>
        <taxon>Liliopsida</taxon>
        <taxon>Asparagales</taxon>
        <taxon>Orchidaceae</taxon>
        <taxon>Epidendroideae</taxon>
        <taxon>Malaxideae</taxon>
        <taxon>Dendrobiinae</taxon>
        <taxon>Dendrobium</taxon>
    </lineage>
</organism>
<dbReference type="Proteomes" id="UP000233837">
    <property type="component" value="Unassembled WGS sequence"/>
</dbReference>